<feature type="transmembrane region" description="Helical" evidence="1">
    <location>
        <begin position="201"/>
        <end position="221"/>
    </location>
</feature>
<dbReference type="PANTHER" id="PTHR40465">
    <property type="entry name" value="CHROMOSOME 1, WHOLE GENOME SHOTGUN SEQUENCE"/>
    <property type="match status" value="1"/>
</dbReference>
<feature type="transmembrane region" description="Helical" evidence="1">
    <location>
        <begin position="85"/>
        <end position="107"/>
    </location>
</feature>
<dbReference type="AlphaFoldDB" id="A0A0H2RKN9"/>
<sequence length="344" mass="38370">MKIHRRYLRSSGPLLLGYLFNWGLFGVLSVQVYFYHLGFPKDRRSTKIVVAGIYILELTQTILMTRDAFDTYAIHYGDASFLNNIQLLSLSIPIFSGLISCAVQMHYGYMMRMLSGSRLLGLTVAFFSIIQCSAAIVQGVQDFCINELTELSTRAFASETVWLAGSAICDLIIAFGMTFILLRKDTKLPTTHALITKLVRIIVETGCLTAISATTQMALFIIIRDKPYFACLALALAKLYSNSLLAILNSRIHIEGVHADSTIPMTPRSGIAFARQSTTERHMDIPYASTIGRTFDETIPHVVDVRVHRCMETWPVPDDMNLMVDTKSKGSTMTQNLDSTLNEA</sequence>
<evidence type="ECO:0000313" key="3">
    <source>
        <dbReference type="EMBL" id="KLO12207.1"/>
    </source>
</evidence>
<evidence type="ECO:0000313" key="4">
    <source>
        <dbReference type="Proteomes" id="UP000053477"/>
    </source>
</evidence>
<accession>A0A0H2RKN9</accession>
<dbReference type="Pfam" id="PF20152">
    <property type="entry name" value="DUF6534"/>
    <property type="match status" value="1"/>
</dbReference>
<evidence type="ECO:0000256" key="1">
    <source>
        <dbReference type="SAM" id="Phobius"/>
    </source>
</evidence>
<keyword evidence="1" id="KW-0472">Membrane</keyword>
<dbReference type="PANTHER" id="PTHR40465:SF1">
    <property type="entry name" value="DUF6534 DOMAIN-CONTAINING PROTEIN"/>
    <property type="match status" value="1"/>
</dbReference>
<feature type="domain" description="DUF6534" evidence="2">
    <location>
        <begin position="166"/>
        <end position="251"/>
    </location>
</feature>
<gene>
    <name evidence="3" type="ORF">SCHPADRAFT_941394</name>
</gene>
<dbReference type="InterPro" id="IPR045339">
    <property type="entry name" value="DUF6534"/>
</dbReference>
<proteinExistence type="predicted"/>
<dbReference type="InParanoid" id="A0A0H2RKN9"/>
<keyword evidence="1" id="KW-1133">Transmembrane helix</keyword>
<dbReference type="OrthoDB" id="2953893at2759"/>
<keyword evidence="4" id="KW-1185">Reference proteome</keyword>
<feature type="transmembrane region" description="Helical" evidence="1">
    <location>
        <begin position="160"/>
        <end position="181"/>
    </location>
</feature>
<feature type="transmembrane region" description="Helical" evidence="1">
    <location>
        <begin position="15"/>
        <end position="36"/>
    </location>
</feature>
<keyword evidence="1" id="KW-0812">Transmembrane</keyword>
<organism evidence="3 4">
    <name type="scientific">Schizopora paradoxa</name>
    <dbReference type="NCBI Taxonomy" id="27342"/>
    <lineage>
        <taxon>Eukaryota</taxon>
        <taxon>Fungi</taxon>
        <taxon>Dikarya</taxon>
        <taxon>Basidiomycota</taxon>
        <taxon>Agaricomycotina</taxon>
        <taxon>Agaricomycetes</taxon>
        <taxon>Hymenochaetales</taxon>
        <taxon>Schizoporaceae</taxon>
        <taxon>Schizopora</taxon>
    </lineage>
</organism>
<feature type="transmembrane region" description="Helical" evidence="1">
    <location>
        <begin position="119"/>
        <end position="140"/>
    </location>
</feature>
<dbReference type="Proteomes" id="UP000053477">
    <property type="component" value="Unassembled WGS sequence"/>
</dbReference>
<evidence type="ECO:0000259" key="2">
    <source>
        <dbReference type="Pfam" id="PF20152"/>
    </source>
</evidence>
<dbReference type="EMBL" id="KQ085982">
    <property type="protein sequence ID" value="KLO12207.1"/>
    <property type="molecule type" value="Genomic_DNA"/>
</dbReference>
<reference evidence="3 4" key="1">
    <citation type="submission" date="2015-04" db="EMBL/GenBank/DDBJ databases">
        <title>Complete genome sequence of Schizopora paradoxa KUC8140, a cosmopolitan wood degrader in East Asia.</title>
        <authorList>
            <consortium name="DOE Joint Genome Institute"/>
            <person name="Min B."/>
            <person name="Park H."/>
            <person name="Jang Y."/>
            <person name="Kim J.-J."/>
            <person name="Kim K.H."/>
            <person name="Pangilinan J."/>
            <person name="Lipzen A."/>
            <person name="Riley R."/>
            <person name="Grigoriev I.V."/>
            <person name="Spatafora J.W."/>
            <person name="Choi I.-G."/>
        </authorList>
    </citation>
    <scope>NUCLEOTIDE SEQUENCE [LARGE SCALE GENOMIC DNA]</scope>
    <source>
        <strain evidence="3 4">KUC8140</strain>
    </source>
</reference>
<name>A0A0H2RKN9_9AGAM</name>
<protein>
    <recommendedName>
        <fullName evidence="2">DUF6534 domain-containing protein</fullName>
    </recommendedName>
</protein>